<evidence type="ECO:0000256" key="3">
    <source>
        <dbReference type="ARBA" id="ARBA00022692"/>
    </source>
</evidence>
<gene>
    <name evidence="9" type="ORF">SAMN05421870_120116</name>
</gene>
<evidence type="ECO:0000313" key="10">
    <source>
        <dbReference type="Proteomes" id="UP000182841"/>
    </source>
</evidence>
<feature type="compositionally biased region" description="Pro residues" evidence="6">
    <location>
        <begin position="104"/>
        <end position="118"/>
    </location>
</feature>
<accession>A0A1H9WTU6</accession>
<evidence type="ECO:0000256" key="7">
    <source>
        <dbReference type="SAM" id="Phobius"/>
    </source>
</evidence>
<keyword evidence="2" id="KW-1003">Cell membrane</keyword>
<dbReference type="EMBL" id="FOGO01000020">
    <property type="protein sequence ID" value="SES37199.1"/>
    <property type="molecule type" value="Genomic_DNA"/>
</dbReference>
<evidence type="ECO:0000256" key="2">
    <source>
        <dbReference type="ARBA" id="ARBA00022475"/>
    </source>
</evidence>
<dbReference type="GO" id="GO:0005886">
    <property type="term" value="C:plasma membrane"/>
    <property type="evidence" value="ECO:0007669"/>
    <property type="project" value="UniProtKB-SubCell"/>
</dbReference>
<dbReference type="RefSeq" id="WP_079172147.1">
    <property type="nucleotide sequence ID" value="NZ_FOGO01000020.1"/>
</dbReference>
<protein>
    <submittedName>
        <fullName evidence="9">Phospholipase_D-nuclease N-terminal</fullName>
    </submittedName>
</protein>
<evidence type="ECO:0000256" key="4">
    <source>
        <dbReference type="ARBA" id="ARBA00022989"/>
    </source>
</evidence>
<name>A0A1H9WTU6_9ACTN</name>
<dbReference type="Proteomes" id="UP000182841">
    <property type="component" value="Unassembled WGS sequence"/>
</dbReference>
<sequence length="141" mass="15870">MLRYLPFLLILAVWIYAFIDCLNTPENEVRKLPKVAWVIIILLFGQVLLGPVAWFAVGRPRRNAPYGATRPDERRWVAPDDNPDFLKSLNESPAPGTHASTDAPPAPEPAPEPAPDPAPEQRRESPRDEDELPNRKDRDDG</sequence>
<evidence type="ECO:0000256" key="5">
    <source>
        <dbReference type="ARBA" id="ARBA00023136"/>
    </source>
</evidence>
<dbReference type="STRING" id="943816.AN217_27260"/>
<dbReference type="Pfam" id="PF13396">
    <property type="entry name" value="PLDc_N"/>
    <property type="match status" value="1"/>
</dbReference>
<proteinExistence type="predicted"/>
<keyword evidence="5 7" id="KW-0472">Membrane</keyword>
<evidence type="ECO:0000313" key="9">
    <source>
        <dbReference type="EMBL" id="SES37199.1"/>
    </source>
</evidence>
<feature type="transmembrane region" description="Helical" evidence="7">
    <location>
        <begin position="35"/>
        <end position="57"/>
    </location>
</feature>
<evidence type="ECO:0000259" key="8">
    <source>
        <dbReference type="Pfam" id="PF13396"/>
    </source>
</evidence>
<keyword evidence="10" id="KW-1185">Reference proteome</keyword>
<feature type="region of interest" description="Disordered" evidence="6">
    <location>
        <begin position="62"/>
        <end position="141"/>
    </location>
</feature>
<feature type="compositionally biased region" description="Basic and acidic residues" evidence="6">
    <location>
        <begin position="119"/>
        <end position="141"/>
    </location>
</feature>
<evidence type="ECO:0000256" key="6">
    <source>
        <dbReference type="SAM" id="MobiDB-lite"/>
    </source>
</evidence>
<reference evidence="10" key="1">
    <citation type="submission" date="2016-10" db="EMBL/GenBank/DDBJ databases">
        <authorList>
            <person name="Varghese N."/>
            <person name="Submissions S."/>
        </authorList>
    </citation>
    <scope>NUCLEOTIDE SEQUENCE [LARGE SCALE GENOMIC DNA]</scope>
    <source>
        <strain evidence="10">CGMCC 4.6825</strain>
    </source>
</reference>
<dbReference type="OrthoDB" id="3298527at2"/>
<keyword evidence="3 7" id="KW-0812">Transmembrane</keyword>
<comment type="subcellular location">
    <subcellularLocation>
        <location evidence="1">Cell membrane</location>
        <topology evidence="1">Multi-pass membrane protein</topology>
    </subcellularLocation>
</comment>
<feature type="domain" description="Cardiolipin synthase N-terminal" evidence="8">
    <location>
        <begin position="12"/>
        <end position="59"/>
    </location>
</feature>
<keyword evidence="4 7" id="KW-1133">Transmembrane helix</keyword>
<evidence type="ECO:0000256" key="1">
    <source>
        <dbReference type="ARBA" id="ARBA00004651"/>
    </source>
</evidence>
<dbReference type="AlphaFoldDB" id="A0A1H9WTU6"/>
<organism evidence="9 10">
    <name type="scientific">Streptomyces qinglanensis</name>
    <dbReference type="NCBI Taxonomy" id="943816"/>
    <lineage>
        <taxon>Bacteria</taxon>
        <taxon>Bacillati</taxon>
        <taxon>Actinomycetota</taxon>
        <taxon>Actinomycetes</taxon>
        <taxon>Kitasatosporales</taxon>
        <taxon>Streptomycetaceae</taxon>
        <taxon>Streptomyces</taxon>
    </lineage>
</organism>
<dbReference type="InterPro" id="IPR027379">
    <property type="entry name" value="CLS_N"/>
</dbReference>